<evidence type="ECO:0000259" key="3">
    <source>
        <dbReference type="PROSITE" id="PS50157"/>
    </source>
</evidence>
<evidence type="ECO:0000313" key="4">
    <source>
        <dbReference type="EMBL" id="CAL4068240.1"/>
    </source>
</evidence>
<proteinExistence type="predicted"/>
<evidence type="ECO:0000256" key="2">
    <source>
        <dbReference type="SAM" id="MobiDB-lite"/>
    </source>
</evidence>
<keyword evidence="1" id="KW-0479">Metal-binding</keyword>
<gene>
    <name evidence="4" type="ORF">MNOR_LOCUS7042</name>
</gene>
<keyword evidence="1" id="KW-0863">Zinc-finger</keyword>
<dbReference type="AlphaFoldDB" id="A0AAV2Q1N9"/>
<dbReference type="Proteomes" id="UP001497623">
    <property type="component" value="Unassembled WGS sequence"/>
</dbReference>
<evidence type="ECO:0000256" key="1">
    <source>
        <dbReference type="PROSITE-ProRule" id="PRU00042"/>
    </source>
</evidence>
<feature type="domain" description="C2H2-type" evidence="3">
    <location>
        <begin position="130"/>
        <end position="157"/>
    </location>
</feature>
<evidence type="ECO:0000313" key="5">
    <source>
        <dbReference type="Proteomes" id="UP001497623"/>
    </source>
</evidence>
<feature type="compositionally biased region" description="Low complexity" evidence="2">
    <location>
        <begin position="69"/>
        <end position="117"/>
    </location>
</feature>
<dbReference type="InterPro" id="IPR013087">
    <property type="entry name" value="Znf_C2H2_type"/>
</dbReference>
<organism evidence="4 5">
    <name type="scientific">Meganyctiphanes norvegica</name>
    <name type="common">Northern krill</name>
    <name type="synonym">Thysanopoda norvegica</name>
    <dbReference type="NCBI Taxonomy" id="48144"/>
    <lineage>
        <taxon>Eukaryota</taxon>
        <taxon>Metazoa</taxon>
        <taxon>Ecdysozoa</taxon>
        <taxon>Arthropoda</taxon>
        <taxon>Crustacea</taxon>
        <taxon>Multicrustacea</taxon>
        <taxon>Malacostraca</taxon>
        <taxon>Eumalacostraca</taxon>
        <taxon>Eucarida</taxon>
        <taxon>Euphausiacea</taxon>
        <taxon>Euphausiidae</taxon>
        <taxon>Meganyctiphanes</taxon>
    </lineage>
</organism>
<protein>
    <recommendedName>
        <fullName evidence="3">C2H2-type domain-containing protein</fullName>
    </recommendedName>
</protein>
<dbReference type="EMBL" id="CAXKWB010003023">
    <property type="protein sequence ID" value="CAL4068240.1"/>
    <property type="molecule type" value="Genomic_DNA"/>
</dbReference>
<keyword evidence="1" id="KW-0862">Zinc</keyword>
<keyword evidence="5" id="KW-1185">Reference proteome</keyword>
<name>A0AAV2Q1N9_MEGNR</name>
<sequence>MMESEKYFRQMSEQNVAYNTLDSARMYSMPHTDKISVIEPTINNHVNSAALSAAMIITQPIEQHHPHQQQELQPYEQQQQMQIHVLQHQPQLHEQQQLQHQPQPQPQFHAQQQQRHPLLNEQQQEQQMIYKCNECGSTWGDIKSFRQHQRKHFSSAGEIYHPPQINNVEKVSAISALQASTSTNSDYIPNNFLSLMPAIPPMHGPEPLKIYPPEPAKTCNLESSEIYKQQPHIAFNSQHNKTYNQESPENYIKFKRMKSELKNKKEKKSDEHTDTVMEVNTKNSYPNLEHTIFQNKVGKKQDSYASEDSDIDNSEISYTKEEIEKNISYLQEKLSANINLLKSLDTNHSPKVQQMKQCHNKDKTCTNIQEPKIDDDNVIVPLVAETTPMMDVIRWFQQHQLLKSEMKCDHCKNVMTWKTDMEMKKYKEGFYWKCKNKSCPNFNCRKNIKAGTVFERSKICLKKWLNIIYKWSKNVGVKAARKRSILIVKLWVIVTVFLERCVGNTLKQIQLNLVDLELP</sequence>
<dbReference type="GO" id="GO:0008270">
    <property type="term" value="F:zinc ion binding"/>
    <property type="evidence" value="ECO:0007669"/>
    <property type="project" value="UniProtKB-KW"/>
</dbReference>
<reference evidence="4 5" key="1">
    <citation type="submission" date="2024-05" db="EMBL/GenBank/DDBJ databases">
        <authorList>
            <person name="Wallberg A."/>
        </authorList>
    </citation>
    <scope>NUCLEOTIDE SEQUENCE [LARGE SCALE GENOMIC DNA]</scope>
</reference>
<comment type="caution">
    <text evidence="4">The sequence shown here is derived from an EMBL/GenBank/DDBJ whole genome shotgun (WGS) entry which is preliminary data.</text>
</comment>
<accession>A0AAV2Q1N9</accession>
<feature type="region of interest" description="Disordered" evidence="2">
    <location>
        <begin position="63"/>
        <end position="117"/>
    </location>
</feature>
<dbReference type="PROSITE" id="PS50157">
    <property type="entry name" value="ZINC_FINGER_C2H2_2"/>
    <property type="match status" value="1"/>
</dbReference>
<dbReference type="PROSITE" id="PS00028">
    <property type="entry name" value="ZINC_FINGER_C2H2_1"/>
    <property type="match status" value="1"/>
</dbReference>